<gene>
    <name evidence="3" type="ORF">MKW94_028271</name>
</gene>
<keyword evidence="4" id="KW-1185">Reference proteome</keyword>
<dbReference type="Pfam" id="PF12274">
    <property type="entry name" value="DUF3615"/>
    <property type="match status" value="1"/>
</dbReference>
<evidence type="ECO:0000313" key="3">
    <source>
        <dbReference type="EMBL" id="MCL7039340.1"/>
    </source>
</evidence>
<feature type="compositionally biased region" description="Basic and acidic residues" evidence="1">
    <location>
        <begin position="114"/>
        <end position="123"/>
    </location>
</feature>
<organism evidence="3 4">
    <name type="scientific">Papaver nudicaule</name>
    <name type="common">Iceland poppy</name>
    <dbReference type="NCBI Taxonomy" id="74823"/>
    <lineage>
        <taxon>Eukaryota</taxon>
        <taxon>Viridiplantae</taxon>
        <taxon>Streptophyta</taxon>
        <taxon>Embryophyta</taxon>
        <taxon>Tracheophyta</taxon>
        <taxon>Spermatophyta</taxon>
        <taxon>Magnoliopsida</taxon>
        <taxon>Ranunculales</taxon>
        <taxon>Papaveraceae</taxon>
        <taxon>Papaveroideae</taxon>
        <taxon>Papaver</taxon>
    </lineage>
</organism>
<accession>A0AA41VDP8</accession>
<dbReference type="AlphaFoldDB" id="A0AA41VDP8"/>
<evidence type="ECO:0000313" key="4">
    <source>
        <dbReference type="Proteomes" id="UP001177140"/>
    </source>
</evidence>
<evidence type="ECO:0000259" key="2">
    <source>
        <dbReference type="Pfam" id="PF12274"/>
    </source>
</evidence>
<dbReference type="EMBL" id="JAJJMA010200355">
    <property type="protein sequence ID" value="MCL7039340.1"/>
    <property type="molecule type" value="Genomic_DNA"/>
</dbReference>
<evidence type="ECO:0000256" key="1">
    <source>
        <dbReference type="SAM" id="MobiDB-lite"/>
    </source>
</evidence>
<feature type="domain" description="DUF3615" evidence="2">
    <location>
        <begin position="2"/>
        <end position="94"/>
    </location>
</feature>
<dbReference type="Proteomes" id="UP001177140">
    <property type="component" value="Unassembled WGS sequence"/>
</dbReference>
<comment type="caution">
    <text evidence="3">The sequence shown here is derived from an EMBL/GenBank/DDBJ whole genome shotgun (WGS) entry which is preliminary data.</text>
</comment>
<dbReference type="InterPro" id="IPR022059">
    <property type="entry name" value="DUF3615"/>
</dbReference>
<reference evidence="3" key="1">
    <citation type="submission" date="2022-03" db="EMBL/GenBank/DDBJ databases">
        <title>A functionally conserved STORR gene fusion in Papaver species that diverged 16.8 million years ago.</title>
        <authorList>
            <person name="Catania T."/>
        </authorList>
    </citation>
    <scope>NUCLEOTIDE SEQUENCE</scope>
    <source>
        <strain evidence="3">S-191538</strain>
    </source>
</reference>
<feature type="compositionally biased region" description="Polar residues" evidence="1">
    <location>
        <begin position="124"/>
        <end position="133"/>
    </location>
</feature>
<proteinExistence type="predicted"/>
<protein>
    <recommendedName>
        <fullName evidence="2">DUF3615 domain-containing protein</fullName>
    </recommendedName>
</protein>
<sequence length="133" mass="14939">MNFYNTAMGTKYKLVDPGYITSVCLPTCFLFHIDFTAKKIDVAGAPVEMFFAELTSINQVRCVKFCTSMGPKKLISGDKNNGCLYCEFRNVQHPLGGGFMAGGGGLFTDKKQRIESEQRERNAEMTTRQPLYR</sequence>
<name>A0AA41VDP8_PAPNU</name>
<feature type="region of interest" description="Disordered" evidence="1">
    <location>
        <begin position="114"/>
        <end position="133"/>
    </location>
</feature>
<dbReference type="PANTHER" id="PTHR34710">
    <property type="entry name" value="OS03G0834100 PROTEIN"/>
    <property type="match status" value="1"/>
</dbReference>
<dbReference type="PANTHER" id="PTHR34710:SF20">
    <property type="entry name" value="OS10G0550200 PROTEIN"/>
    <property type="match status" value="1"/>
</dbReference>